<dbReference type="Gramene" id="KRH01446">
    <property type="protein sequence ID" value="KRH01446"/>
    <property type="gene ID" value="GLYMA_18G277400"/>
</dbReference>
<dbReference type="OMA" id="KTCDCLA"/>
<evidence type="ECO:0000313" key="3">
    <source>
        <dbReference type="Proteomes" id="UP000008827"/>
    </source>
</evidence>
<dbReference type="EnsemblPlants" id="KRH01446">
    <property type="protein sequence ID" value="KRH01446"/>
    <property type="gene ID" value="GLYMA_18G277400"/>
</dbReference>
<organism evidence="1">
    <name type="scientific">Glycine max</name>
    <name type="common">Soybean</name>
    <name type="synonym">Glycine hispida</name>
    <dbReference type="NCBI Taxonomy" id="3847"/>
    <lineage>
        <taxon>Eukaryota</taxon>
        <taxon>Viridiplantae</taxon>
        <taxon>Streptophyta</taxon>
        <taxon>Embryophyta</taxon>
        <taxon>Tracheophyta</taxon>
        <taxon>Spermatophyta</taxon>
        <taxon>Magnoliopsida</taxon>
        <taxon>eudicotyledons</taxon>
        <taxon>Gunneridae</taxon>
        <taxon>Pentapetalae</taxon>
        <taxon>rosids</taxon>
        <taxon>fabids</taxon>
        <taxon>Fabales</taxon>
        <taxon>Fabaceae</taxon>
        <taxon>Papilionoideae</taxon>
        <taxon>50 kb inversion clade</taxon>
        <taxon>NPAAA clade</taxon>
        <taxon>indigoferoid/millettioid clade</taxon>
        <taxon>Phaseoleae</taxon>
        <taxon>Glycine</taxon>
        <taxon>Glycine subgen. Soja</taxon>
    </lineage>
</organism>
<dbReference type="AlphaFoldDB" id="K7MV44"/>
<proteinExistence type="predicted"/>
<sequence length="116" mass="12899">MSLIQPKTCDCLAVAFVSNLCKVGSHNQPMPCHCNNALIASSCHLCNYVKALPSFQRSIPHSFCIAFGSIDTCMLESLLEAQYNFCIRNQQEKFQLRTQHSCSSVLPSLVLLLHPL</sequence>
<dbReference type="EMBL" id="CM000851">
    <property type="protein sequence ID" value="KRH01446.1"/>
    <property type="molecule type" value="Genomic_DNA"/>
</dbReference>
<dbReference type="PaxDb" id="3847-GLYMA18G51266.1"/>
<reference evidence="1" key="3">
    <citation type="submission" date="2018-07" db="EMBL/GenBank/DDBJ databases">
        <title>WGS assembly of Glycine max.</title>
        <authorList>
            <person name="Schmutz J."/>
            <person name="Cannon S."/>
            <person name="Schlueter J."/>
            <person name="Ma J."/>
            <person name="Mitros T."/>
            <person name="Nelson W."/>
            <person name="Hyten D."/>
            <person name="Song Q."/>
            <person name="Thelen J."/>
            <person name="Cheng J."/>
            <person name="Xu D."/>
            <person name="Hellsten U."/>
            <person name="May G."/>
            <person name="Yu Y."/>
            <person name="Sakurai T."/>
            <person name="Umezawa T."/>
            <person name="Bhattacharyya M."/>
            <person name="Sandhu D."/>
            <person name="Valliyodan B."/>
            <person name="Lindquist E."/>
            <person name="Peto M."/>
            <person name="Grant D."/>
            <person name="Shu S."/>
            <person name="Goodstein D."/>
            <person name="Barry K."/>
            <person name="Futrell-Griggs M."/>
            <person name="Abernathy B."/>
            <person name="Du J."/>
            <person name="Tian Z."/>
            <person name="Zhu L."/>
            <person name="Gill N."/>
            <person name="Joshi T."/>
            <person name="Libault M."/>
            <person name="Sethuraman A."/>
            <person name="Zhang X."/>
            <person name="Shinozaki K."/>
            <person name="Nguyen H."/>
            <person name="Wing R."/>
            <person name="Cregan P."/>
            <person name="Specht J."/>
            <person name="Grimwood J."/>
            <person name="Rokhsar D."/>
            <person name="Stacey G."/>
            <person name="Shoemaker R."/>
            <person name="Jackson S."/>
        </authorList>
    </citation>
    <scope>NUCLEOTIDE SEQUENCE</scope>
    <source>
        <tissue evidence="1">Callus</tissue>
    </source>
</reference>
<dbReference type="HOGENOM" id="CLU_2101298_0_0_1"/>
<reference evidence="1 2" key="1">
    <citation type="journal article" date="2010" name="Nature">
        <title>Genome sequence of the palaeopolyploid soybean.</title>
        <authorList>
            <person name="Schmutz J."/>
            <person name="Cannon S.B."/>
            <person name="Schlueter J."/>
            <person name="Ma J."/>
            <person name="Mitros T."/>
            <person name="Nelson W."/>
            <person name="Hyten D.L."/>
            <person name="Song Q."/>
            <person name="Thelen J.J."/>
            <person name="Cheng J."/>
            <person name="Xu D."/>
            <person name="Hellsten U."/>
            <person name="May G.D."/>
            <person name="Yu Y."/>
            <person name="Sakurai T."/>
            <person name="Umezawa T."/>
            <person name="Bhattacharyya M.K."/>
            <person name="Sandhu D."/>
            <person name="Valliyodan B."/>
            <person name="Lindquist E."/>
            <person name="Peto M."/>
            <person name="Grant D."/>
            <person name="Shu S."/>
            <person name="Goodstein D."/>
            <person name="Barry K."/>
            <person name="Futrell-Griggs M."/>
            <person name="Abernathy B."/>
            <person name="Du J."/>
            <person name="Tian Z."/>
            <person name="Zhu L."/>
            <person name="Gill N."/>
            <person name="Joshi T."/>
            <person name="Libault M."/>
            <person name="Sethuraman A."/>
            <person name="Zhang X.-C."/>
            <person name="Shinozaki K."/>
            <person name="Nguyen H.T."/>
            <person name="Wing R.A."/>
            <person name="Cregan P."/>
            <person name="Specht J."/>
            <person name="Grimwood J."/>
            <person name="Rokhsar D."/>
            <person name="Stacey G."/>
            <person name="Shoemaker R.C."/>
            <person name="Jackson S.A."/>
        </authorList>
    </citation>
    <scope>NUCLEOTIDE SEQUENCE [LARGE SCALE GENOMIC DNA]</scope>
    <source>
        <strain evidence="2">cv. Williams 82</strain>
        <tissue evidence="1">Callus</tissue>
    </source>
</reference>
<dbReference type="Proteomes" id="UP000008827">
    <property type="component" value="Chromosome 18"/>
</dbReference>
<reference evidence="2" key="2">
    <citation type="submission" date="2018-02" db="UniProtKB">
        <authorList>
            <consortium name="EnsemblPlants"/>
        </authorList>
    </citation>
    <scope>IDENTIFICATION</scope>
    <source>
        <strain evidence="2">Williams 82</strain>
    </source>
</reference>
<gene>
    <name evidence="1" type="ORF">GLYMA_18G277400</name>
</gene>
<evidence type="ECO:0000313" key="1">
    <source>
        <dbReference type="EMBL" id="KRH01446.1"/>
    </source>
</evidence>
<name>K7MV44_SOYBN</name>
<accession>K7MV44</accession>
<protein>
    <submittedName>
        <fullName evidence="1 2">Uncharacterized protein</fullName>
    </submittedName>
</protein>
<dbReference type="InParanoid" id="K7MV44"/>
<keyword evidence="3" id="KW-1185">Reference proteome</keyword>
<evidence type="ECO:0000313" key="2">
    <source>
        <dbReference type="EnsemblPlants" id="KRH01446"/>
    </source>
</evidence>